<dbReference type="GO" id="GO:0009103">
    <property type="term" value="P:lipopolysaccharide biosynthetic process"/>
    <property type="evidence" value="ECO:0007669"/>
    <property type="project" value="TreeGrafter"/>
</dbReference>
<protein>
    <submittedName>
        <fullName evidence="9">Fuc2NAc and GlcNAc transferase</fullName>
    </submittedName>
</protein>
<dbReference type="AlphaFoldDB" id="A0A4Q8D2M5"/>
<evidence type="ECO:0000256" key="4">
    <source>
        <dbReference type="ARBA" id="ARBA00022692"/>
    </source>
</evidence>
<evidence type="ECO:0000256" key="8">
    <source>
        <dbReference type="SAM" id="Phobius"/>
    </source>
</evidence>
<evidence type="ECO:0000256" key="5">
    <source>
        <dbReference type="ARBA" id="ARBA00022989"/>
    </source>
</evidence>
<feature type="transmembrane region" description="Helical" evidence="8">
    <location>
        <begin position="212"/>
        <end position="230"/>
    </location>
</feature>
<feature type="transmembrane region" description="Helical" evidence="8">
    <location>
        <begin position="236"/>
        <end position="255"/>
    </location>
</feature>
<dbReference type="Pfam" id="PF00953">
    <property type="entry name" value="Glycos_transf_4"/>
    <property type="match status" value="1"/>
</dbReference>
<feature type="transmembrane region" description="Helical" evidence="8">
    <location>
        <begin position="131"/>
        <end position="152"/>
    </location>
</feature>
<keyword evidence="4 8" id="KW-0812">Transmembrane</keyword>
<evidence type="ECO:0000256" key="2">
    <source>
        <dbReference type="ARBA" id="ARBA00022475"/>
    </source>
</evidence>
<organism evidence="9 10">
    <name type="scientific">Spiribacter vilamensis</name>
    <dbReference type="NCBI Taxonomy" id="531306"/>
    <lineage>
        <taxon>Bacteria</taxon>
        <taxon>Pseudomonadati</taxon>
        <taxon>Pseudomonadota</taxon>
        <taxon>Gammaproteobacteria</taxon>
        <taxon>Chromatiales</taxon>
        <taxon>Ectothiorhodospiraceae</taxon>
        <taxon>Spiribacter</taxon>
    </lineage>
</organism>
<dbReference type="PANTHER" id="PTHR22926">
    <property type="entry name" value="PHOSPHO-N-ACETYLMURAMOYL-PENTAPEPTIDE-TRANSFERASE"/>
    <property type="match status" value="1"/>
</dbReference>
<feature type="binding site" evidence="7">
    <location>
        <position position="151"/>
    </location>
    <ligand>
        <name>Mg(2+)</name>
        <dbReference type="ChEBI" id="CHEBI:18420"/>
    </ligand>
</feature>
<sequence length="336" mass="36169">MTVMFSLSAALMVAFLLTGILRRYALRTDLMDIPNDRSSHEVPTPRGGGVAIVVVSLVGLVGLGLSAAMPITALLALGLGGAVVAGIGWLDDHRDVPARWRLLVHLVAAAWVVVLARGAPPLALPGVSWEWGWFGAVVLVLFIGWMLNLYNFMDGIDGIAGVEAITVAGPAAAMLWWLGALEWASVAALMASATLGFLAWNWPPAKIFMGDAGSGFIGFMLAALAVLTWADAGLSIWAWLILLGVFIVDATITLVRRAVRGEKFYEAHRSHAYQHASRYYNRHLPVTIAIGVINLLWLTPLAFTAAYLPEWGIVLLLLAWTPLLLGCLRYRAGLPD</sequence>
<keyword evidence="6 8" id="KW-0472">Membrane</keyword>
<feature type="transmembrane region" description="Helical" evidence="8">
    <location>
        <begin position="102"/>
        <end position="119"/>
    </location>
</feature>
<dbReference type="CDD" id="cd06854">
    <property type="entry name" value="GT_WbpL_WbcO_like"/>
    <property type="match status" value="1"/>
</dbReference>
<dbReference type="GO" id="GO:0044038">
    <property type="term" value="P:cell wall macromolecule biosynthetic process"/>
    <property type="evidence" value="ECO:0007669"/>
    <property type="project" value="TreeGrafter"/>
</dbReference>
<proteinExistence type="predicted"/>
<evidence type="ECO:0000256" key="3">
    <source>
        <dbReference type="ARBA" id="ARBA00022679"/>
    </source>
</evidence>
<dbReference type="PANTHER" id="PTHR22926:SF3">
    <property type="entry name" value="UNDECAPRENYL-PHOSPHATE ALPHA-N-ACETYLGLUCOSAMINYL 1-PHOSPHATE TRANSFERASE"/>
    <property type="match status" value="1"/>
</dbReference>
<evidence type="ECO:0000313" key="10">
    <source>
        <dbReference type="Proteomes" id="UP000292298"/>
    </source>
</evidence>
<dbReference type="Proteomes" id="UP000292298">
    <property type="component" value="Unassembled WGS sequence"/>
</dbReference>
<dbReference type="EMBL" id="SHLI01000001">
    <property type="protein sequence ID" value="RZU99613.1"/>
    <property type="molecule type" value="Genomic_DNA"/>
</dbReference>
<feature type="transmembrane region" description="Helical" evidence="8">
    <location>
        <begin position="311"/>
        <end position="330"/>
    </location>
</feature>
<feature type="transmembrane region" description="Helical" evidence="8">
    <location>
        <begin position="284"/>
        <end position="305"/>
    </location>
</feature>
<comment type="caution">
    <text evidence="9">The sequence shown here is derived from an EMBL/GenBank/DDBJ whole genome shotgun (WGS) entry which is preliminary data.</text>
</comment>
<keyword evidence="5 8" id="KW-1133">Transmembrane helix</keyword>
<dbReference type="GO" id="GO:0046872">
    <property type="term" value="F:metal ion binding"/>
    <property type="evidence" value="ECO:0007669"/>
    <property type="project" value="UniProtKB-KW"/>
</dbReference>
<dbReference type="GO" id="GO:0071555">
    <property type="term" value="P:cell wall organization"/>
    <property type="evidence" value="ECO:0007669"/>
    <property type="project" value="TreeGrafter"/>
</dbReference>
<feature type="transmembrane region" description="Helical" evidence="8">
    <location>
        <begin position="47"/>
        <end position="65"/>
    </location>
</feature>
<dbReference type="OrthoDB" id="9783652at2"/>
<reference evidence="9 10" key="1">
    <citation type="submission" date="2019-02" db="EMBL/GenBank/DDBJ databases">
        <title>Genomic Encyclopedia of Type Strains, Phase IV (KMG-IV): sequencing the most valuable type-strain genomes for metagenomic binning, comparative biology and taxonomic classification.</title>
        <authorList>
            <person name="Goeker M."/>
        </authorList>
    </citation>
    <scope>NUCLEOTIDE SEQUENCE [LARGE SCALE GENOMIC DNA]</scope>
    <source>
        <strain evidence="9 10">DSM 21056</strain>
    </source>
</reference>
<feature type="binding site" evidence="7">
    <location>
        <position position="211"/>
    </location>
    <ligand>
        <name>Mg(2+)</name>
        <dbReference type="ChEBI" id="CHEBI:18420"/>
    </ligand>
</feature>
<feature type="transmembrane region" description="Helical" evidence="8">
    <location>
        <begin position="159"/>
        <end position="177"/>
    </location>
</feature>
<dbReference type="InterPro" id="IPR000715">
    <property type="entry name" value="Glycosyl_transferase_4"/>
</dbReference>
<comment type="subcellular location">
    <subcellularLocation>
        <location evidence="1">Cell membrane</location>
        <topology evidence="1">Multi-pass membrane protein</topology>
    </subcellularLocation>
</comment>
<comment type="cofactor">
    <cofactor evidence="7">
        <name>Mg(2+)</name>
        <dbReference type="ChEBI" id="CHEBI:18420"/>
    </cofactor>
</comment>
<evidence type="ECO:0000256" key="1">
    <source>
        <dbReference type="ARBA" id="ARBA00004651"/>
    </source>
</evidence>
<name>A0A4Q8D2M5_9GAMM</name>
<dbReference type="RefSeq" id="WP_130503831.1">
    <property type="nucleotide sequence ID" value="NZ_SHLI01000001.1"/>
</dbReference>
<gene>
    <name evidence="9" type="ORF">EV698_1907</name>
</gene>
<evidence type="ECO:0000256" key="7">
    <source>
        <dbReference type="PIRSR" id="PIRSR600715-1"/>
    </source>
</evidence>
<evidence type="ECO:0000313" key="9">
    <source>
        <dbReference type="EMBL" id="RZU99613.1"/>
    </source>
</evidence>
<keyword evidence="10" id="KW-1185">Reference proteome</keyword>
<feature type="transmembrane region" description="Helical" evidence="8">
    <location>
        <begin position="183"/>
        <end position="200"/>
    </location>
</feature>
<accession>A0A4Q8D2M5</accession>
<keyword evidence="7" id="KW-0479">Metal-binding</keyword>
<evidence type="ECO:0000256" key="6">
    <source>
        <dbReference type="ARBA" id="ARBA00023136"/>
    </source>
</evidence>
<keyword evidence="2" id="KW-1003">Cell membrane</keyword>
<feature type="transmembrane region" description="Helical" evidence="8">
    <location>
        <begin position="6"/>
        <end position="26"/>
    </location>
</feature>
<feature type="transmembrane region" description="Helical" evidence="8">
    <location>
        <begin position="71"/>
        <end position="90"/>
    </location>
</feature>
<dbReference type="GO" id="GO:0016780">
    <property type="term" value="F:phosphotransferase activity, for other substituted phosphate groups"/>
    <property type="evidence" value="ECO:0007669"/>
    <property type="project" value="InterPro"/>
</dbReference>
<dbReference type="GO" id="GO:0005886">
    <property type="term" value="C:plasma membrane"/>
    <property type="evidence" value="ECO:0007669"/>
    <property type="project" value="UniProtKB-SubCell"/>
</dbReference>
<keyword evidence="7" id="KW-0460">Magnesium</keyword>
<keyword evidence="3 9" id="KW-0808">Transferase</keyword>